<dbReference type="OrthoDB" id="3114388at2759"/>
<evidence type="ECO:0000313" key="3">
    <source>
        <dbReference type="Proteomes" id="UP000807342"/>
    </source>
</evidence>
<comment type="caution">
    <text evidence="2">The sequence shown here is derived from an EMBL/GenBank/DDBJ whole genome shotgun (WGS) entry which is preliminary data.</text>
</comment>
<accession>A0A9P6BUZ6</accession>
<dbReference type="Proteomes" id="UP000807342">
    <property type="component" value="Unassembled WGS sequence"/>
</dbReference>
<gene>
    <name evidence="2" type="ORF">P691DRAFT_768456</name>
</gene>
<organism evidence="2 3">
    <name type="scientific">Macrolepiota fuliginosa MF-IS2</name>
    <dbReference type="NCBI Taxonomy" id="1400762"/>
    <lineage>
        <taxon>Eukaryota</taxon>
        <taxon>Fungi</taxon>
        <taxon>Dikarya</taxon>
        <taxon>Basidiomycota</taxon>
        <taxon>Agaricomycotina</taxon>
        <taxon>Agaricomycetes</taxon>
        <taxon>Agaricomycetidae</taxon>
        <taxon>Agaricales</taxon>
        <taxon>Agaricineae</taxon>
        <taxon>Agaricaceae</taxon>
        <taxon>Macrolepiota</taxon>
    </lineage>
</organism>
<keyword evidence="3" id="KW-1185">Reference proteome</keyword>
<dbReference type="EMBL" id="MU153021">
    <property type="protein sequence ID" value="KAF9440002.1"/>
    <property type="molecule type" value="Genomic_DNA"/>
</dbReference>
<keyword evidence="1" id="KW-0812">Transmembrane</keyword>
<feature type="transmembrane region" description="Helical" evidence="1">
    <location>
        <begin position="20"/>
        <end position="41"/>
    </location>
</feature>
<dbReference type="AlphaFoldDB" id="A0A9P6BUZ6"/>
<keyword evidence="1" id="KW-0472">Membrane</keyword>
<keyword evidence="1" id="KW-1133">Transmembrane helix</keyword>
<evidence type="ECO:0000256" key="1">
    <source>
        <dbReference type="SAM" id="Phobius"/>
    </source>
</evidence>
<evidence type="ECO:0000313" key="2">
    <source>
        <dbReference type="EMBL" id="KAF9440002.1"/>
    </source>
</evidence>
<protein>
    <submittedName>
        <fullName evidence="2">Uncharacterized protein</fullName>
    </submittedName>
</protein>
<name>A0A9P6BUZ6_9AGAR</name>
<sequence>MSTTTQLHLIEDVNLISETAINGLLYGIALSLFFLSVKSLYLQLKDPHLQRQAIFMLGYTSVVIICVEPETVGPRV</sequence>
<proteinExistence type="predicted"/>
<reference evidence="2" key="1">
    <citation type="submission" date="2020-11" db="EMBL/GenBank/DDBJ databases">
        <authorList>
            <consortium name="DOE Joint Genome Institute"/>
            <person name="Ahrendt S."/>
            <person name="Riley R."/>
            <person name="Andreopoulos W."/>
            <person name="Labutti K."/>
            <person name="Pangilinan J."/>
            <person name="Ruiz-Duenas F.J."/>
            <person name="Barrasa J.M."/>
            <person name="Sanchez-Garcia M."/>
            <person name="Camarero S."/>
            <person name="Miyauchi S."/>
            <person name="Serrano A."/>
            <person name="Linde D."/>
            <person name="Babiker R."/>
            <person name="Drula E."/>
            <person name="Ayuso-Fernandez I."/>
            <person name="Pacheco R."/>
            <person name="Padilla G."/>
            <person name="Ferreira P."/>
            <person name="Barriuso J."/>
            <person name="Kellner H."/>
            <person name="Castanera R."/>
            <person name="Alfaro M."/>
            <person name="Ramirez L."/>
            <person name="Pisabarro A.G."/>
            <person name="Kuo A."/>
            <person name="Tritt A."/>
            <person name="Lipzen A."/>
            <person name="He G."/>
            <person name="Yan M."/>
            <person name="Ng V."/>
            <person name="Cullen D."/>
            <person name="Martin F."/>
            <person name="Rosso M.-N."/>
            <person name="Henrissat B."/>
            <person name="Hibbett D."/>
            <person name="Martinez A.T."/>
            <person name="Grigoriev I.V."/>
        </authorList>
    </citation>
    <scope>NUCLEOTIDE SEQUENCE</scope>
    <source>
        <strain evidence="2">MF-IS2</strain>
    </source>
</reference>